<reference evidence="9" key="1">
    <citation type="submission" date="2009-12" db="EMBL/GenBank/DDBJ databases">
        <title>The Genome Sequence of Anolis carolinensis (Green Anole Lizard).</title>
        <authorList>
            <consortium name="The Genome Sequencing Platform"/>
            <person name="Di Palma F."/>
            <person name="Alfoldi J."/>
            <person name="Heiman D."/>
            <person name="Young S."/>
            <person name="Grabherr M."/>
            <person name="Johnson J."/>
            <person name="Lander E.S."/>
            <person name="Lindblad-Toh K."/>
        </authorList>
    </citation>
    <scope>NUCLEOTIDE SEQUENCE [LARGE SCALE GENOMIC DNA]</scope>
    <source>
        <strain evidence="9">JBL SC #1</strain>
    </source>
</reference>
<dbReference type="eggNOG" id="KOG1816">
    <property type="taxonomic scope" value="Eukaryota"/>
</dbReference>
<dbReference type="GO" id="GO:0030970">
    <property type="term" value="P:retrograde protein transport, ER to cytosol"/>
    <property type="evidence" value="ECO:0007669"/>
    <property type="project" value="Ensembl"/>
</dbReference>
<dbReference type="Bgee" id="ENSACAG00000000892">
    <property type="expression patterns" value="Expressed in skeletal muscle tissue and 13 other cell types or tissues"/>
</dbReference>
<feature type="region of interest" description="Disordered" evidence="6">
    <location>
        <begin position="245"/>
        <end position="294"/>
    </location>
</feature>
<dbReference type="GO" id="GO:0036435">
    <property type="term" value="F:K48-linked polyubiquitin modification-dependent protein binding"/>
    <property type="evidence" value="ECO:0007669"/>
    <property type="project" value="Ensembl"/>
</dbReference>
<feature type="domain" description="Ubiquitin fusion degradation protein UFD1 N-terminal subdomain 1" evidence="7">
    <location>
        <begin position="89"/>
        <end position="161"/>
    </location>
</feature>
<dbReference type="GO" id="GO:0006511">
    <property type="term" value="P:ubiquitin-dependent protein catabolic process"/>
    <property type="evidence" value="ECO:0007669"/>
    <property type="project" value="Ensembl"/>
</dbReference>
<dbReference type="PANTHER" id="PTHR12555:SF13">
    <property type="entry name" value="UBIQUITIN RECOGNITION FACTOR IN ER-ASSOCIATED DEGRADATION PROTEIN 1"/>
    <property type="match status" value="1"/>
</dbReference>
<dbReference type="InterPro" id="IPR004854">
    <property type="entry name" value="Ufd1-like"/>
</dbReference>
<dbReference type="OrthoDB" id="422728at2759"/>
<comment type="pathway">
    <text evidence="4">Protein degradation; proteasomal ubiquitin-dependent pathway.</text>
</comment>
<dbReference type="Gene3D" id="3.10.330.10">
    <property type="match status" value="1"/>
</dbReference>
<comment type="similarity">
    <text evidence="1">Belongs to the UFD1 family.</text>
</comment>
<dbReference type="Pfam" id="PF24842">
    <property type="entry name" value="UFD1_N2"/>
    <property type="match status" value="1"/>
</dbReference>
<dbReference type="GO" id="GO:0031593">
    <property type="term" value="F:polyubiquitin modification-dependent protein binding"/>
    <property type="evidence" value="ECO:0000318"/>
    <property type="project" value="GO_Central"/>
</dbReference>
<dbReference type="GO" id="GO:0036503">
    <property type="term" value="P:ERAD pathway"/>
    <property type="evidence" value="ECO:0000318"/>
    <property type="project" value="GO_Central"/>
</dbReference>
<dbReference type="AlphaFoldDB" id="H9G4I5"/>
<dbReference type="FunFam" id="3.10.330.10:FF:000002">
    <property type="entry name" value="ubiquitin fusion degradation protein 1 homolog"/>
    <property type="match status" value="1"/>
</dbReference>
<dbReference type="InterPro" id="IPR042299">
    <property type="entry name" value="Ufd1-like_Nn"/>
</dbReference>
<dbReference type="InterPro" id="IPR055418">
    <property type="entry name" value="UFD1_N2"/>
</dbReference>
<evidence type="ECO:0000256" key="6">
    <source>
        <dbReference type="SAM" id="MobiDB-lite"/>
    </source>
</evidence>
<name>H9G4I5_ANOCA</name>
<dbReference type="GeneID" id="100557046"/>
<dbReference type="InParanoid" id="H9G4I5"/>
<dbReference type="Ensembl" id="ENSACAT00000000953.4">
    <property type="protein sequence ID" value="ENSACAP00000000925.4"/>
    <property type="gene ID" value="ENSACAG00000000892.4"/>
</dbReference>
<evidence type="ECO:0000256" key="4">
    <source>
        <dbReference type="ARBA" id="ARBA00060618"/>
    </source>
</evidence>
<dbReference type="GO" id="GO:0071218">
    <property type="term" value="P:cellular response to misfolded protein"/>
    <property type="evidence" value="ECO:0007669"/>
    <property type="project" value="Ensembl"/>
</dbReference>
<feature type="domain" description="Ubiquitin fusion degradation protein UFD1 N-terminal subdomain 2" evidence="8">
    <location>
        <begin position="164"/>
        <end position="238"/>
    </location>
</feature>
<evidence type="ECO:0000256" key="1">
    <source>
        <dbReference type="ARBA" id="ARBA00006043"/>
    </source>
</evidence>
<comment type="function">
    <text evidence="3">Essential component of the ubiquitin-dependent proteolytic pathway which degrades ubiquitin fusion proteins. The ternary complex containing UFD1, VCP and NPLOC4 binds ubiquitinated proteins and is necessary for the export of misfolded proteins from the ER to the cytoplasm, where they are degraded by the proteasome. The NPLOC4-UFD1-VCP complex regulates spindle disassembly at the end of mitosis and is necessary for the formation of a closed nuclear envelope. It may be involved in the development of some ectoderm-derived structures. Acts as a negative regulator of type I interferon production via the complex formed with VCP and NPLOC4, which binds to RIGI and recruits RNF125 to promote ubiquitination and degradation of RIGI.</text>
</comment>
<feature type="region of interest" description="Disordered" evidence="6">
    <location>
        <begin position="1"/>
        <end position="31"/>
    </location>
</feature>
<dbReference type="InterPro" id="IPR055417">
    <property type="entry name" value="UFD1_N1"/>
</dbReference>
<dbReference type="GO" id="GO:0039536">
    <property type="term" value="P:negative regulation of RIG-I signaling pathway"/>
    <property type="evidence" value="ECO:0007669"/>
    <property type="project" value="Ensembl"/>
</dbReference>
<evidence type="ECO:0000256" key="5">
    <source>
        <dbReference type="ARBA" id="ARBA00072593"/>
    </source>
</evidence>
<dbReference type="GO" id="GO:0034098">
    <property type="term" value="C:VCP-NPL4-UFD1 AAA ATPase complex"/>
    <property type="evidence" value="ECO:0000318"/>
    <property type="project" value="GO_Central"/>
</dbReference>
<dbReference type="STRING" id="28377.ENSACAP00000000925"/>
<dbReference type="PANTHER" id="PTHR12555">
    <property type="entry name" value="UBIQUITIN FUSION DEGRADATON PROTEIN 1"/>
    <property type="match status" value="1"/>
</dbReference>
<reference evidence="9" key="3">
    <citation type="submission" date="2025-09" db="UniProtKB">
        <authorList>
            <consortium name="Ensembl"/>
        </authorList>
    </citation>
    <scope>IDENTIFICATION</scope>
</reference>
<sequence>MASSEDLPETPPLLLSRRRRHSGTCSSGVSPNTTLQGLASLRCLPKHSLEREGLSCGGVSGGEASDKRRCGGLGRVQKKRSRGGTPVRHVIMPPSALDQLSRLNITYPMLFKLTNKNSDRMTHCGVLEFVADEGICYLPHWMMQNLLLEEGGLVQIESVNLQVATYSKFQPQSPDFLDITNPKAVLENALRNFACLTTGDVIAINYNEKIYELRVMETKPDKAVSIIECDMNVDFDAPLGYKEPERQAQHEEATEGEADPGDYVSDKGFRAFSGSGNRLDGKKKGVEANPFPIKPGDIRRGIPNYEFKIGKITFIRNSRPQVKKIEEDDPGQRFIAFSGEGQSLRKKGRKP</sequence>
<evidence type="ECO:0000259" key="8">
    <source>
        <dbReference type="Pfam" id="PF24842"/>
    </source>
</evidence>
<evidence type="ECO:0000256" key="3">
    <source>
        <dbReference type="ARBA" id="ARBA00058252"/>
    </source>
</evidence>
<dbReference type="GO" id="GO:0036501">
    <property type="term" value="C:UFD1-NPL4 complex"/>
    <property type="evidence" value="ECO:0007669"/>
    <property type="project" value="Ensembl"/>
</dbReference>
<reference evidence="9" key="2">
    <citation type="submission" date="2025-08" db="UniProtKB">
        <authorList>
            <consortium name="Ensembl"/>
        </authorList>
    </citation>
    <scope>IDENTIFICATION</scope>
</reference>
<protein>
    <recommendedName>
        <fullName evidence="5">Ubiquitin recognition factor in ER-associated degradation protein 1</fullName>
    </recommendedName>
</protein>
<gene>
    <name evidence="9" type="primary">UFD1</name>
</gene>
<dbReference type="RefSeq" id="XP_008115569.1">
    <property type="nucleotide sequence ID" value="XM_008117362.3"/>
</dbReference>
<evidence type="ECO:0000313" key="10">
    <source>
        <dbReference type="Proteomes" id="UP000001646"/>
    </source>
</evidence>
<dbReference type="GO" id="GO:0032480">
    <property type="term" value="P:negative regulation of type I interferon production"/>
    <property type="evidence" value="ECO:0007669"/>
    <property type="project" value="Ensembl"/>
</dbReference>
<dbReference type="Gene3D" id="2.40.40.50">
    <property type="entry name" value="Ubiquitin fusion degradation protein UFD1, N-terminal domain"/>
    <property type="match status" value="1"/>
</dbReference>
<dbReference type="FunFam" id="2.40.40.50:FF:000001">
    <property type="entry name" value="Ubiquitin fusion degradation protein 1 homolog"/>
    <property type="match status" value="1"/>
</dbReference>
<dbReference type="GeneTree" id="ENSGT00390000002408"/>
<dbReference type="Pfam" id="PF03152">
    <property type="entry name" value="UFD1_N1"/>
    <property type="match status" value="1"/>
</dbReference>
<evidence type="ECO:0000256" key="2">
    <source>
        <dbReference type="ARBA" id="ARBA00022786"/>
    </source>
</evidence>
<organism evidence="9 10">
    <name type="scientific">Anolis carolinensis</name>
    <name type="common">Green anole</name>
    <name type="synonym">American chameleon</name>
    <dbReference type="NCBI Taxonomy" id="28377"/>
    <lineage>
        <taxon>Eukaryota</taxon>
        <taxon>Metazoa</taxon>
        <taxon>Chordata</taxon>
        <taxon>Craniata</taxon>
        <taxon>Vertebrata</taxon>
        <taxon>Euteleostomi</taxon>
        <taxon>Lepidosauria</taxon>
        <taxon>Squamata</taxon>
        <taxon>Bifurcata</taxon>
        <taxon>Unidentata</taxon>
        <taxon>Episquamata</taxon>
        <taxon>Toxicofera</taxon>
        <taxon>Iguania</taxon>
        <taxon>Dactyloidae</taxon>
        <taxon>Anolis</taxon>
    </lineage>
</organism>
<dbReference type="Proteomes" id="UP000001646">
    <property type="component" value="Unplaced"/>
</dbReference>
<evidence type="ECO:0000313" key="9">
    <source>
        <dbReference type="Ensembl" id="ENSACAP00000000925.4"/>
    </source>
</evidence>
<evidence type="ECO:0000259" key="7">
    <source>
        <dbReference type="Pfam" id="PF03152"/>
    </source>
</evidence>
<feature type="region of interest" description="Disordered" evidence="6">
    <location>
        <begin position="57"/>
        <end position="87"/>
    </location>
</feature>
<dbReference type="CTD" id="7353"/>
<keyword evidence="10" id="KW-1185">Reference proteome</keyword>
<dbReference type="HOGENOM" id="CLU_037790_2_0_1"/>
<proteinExistence type="inferred from homology"/>
<feature type="region of interest" description="Disordered" evidence="6">
    <location>
        <begin position="325"/>
        <end position="351"/>
    </location>
</feature>
<accession>H9G4I5</accession>
<keyword evidence="2" id="KW-0833">Ubl conjugation pathway</keyword>